<protein>
    <submittedName>
        <fullName evidence="2">Uncharacterized protein</fullName>
    </submittedName>
</protein>
<feature type="region of interest" description="Disordered" evidence="1">
    <location>
        <begin position="361"/>
        <end position="392"/>
    </location>
</feature>
<feature type="compositionally biased region" description="Pro residues" evidence="1">
    <location>
        <begin position="216"/>
        <end position="228"/>
    </location>
</feature>
<sequence length="392" mass="43488">MPPRKSGPTLAPISWEADNHNLLRKMFAEVEKKDNRLVIIGKKNPSENSVGLSKIAVFKGIGKIILPDAAAIDEDGLAKRVKNKYDSMYALYKKQAKRLRQTGGGLGGNDAKDEDDDSSHEYMSFYIPQGGPEDTAEPRVKNLWSQITEEFEFFPFFHNLYSTRANVNPPVIITGVGPTGRKIVHLQPPSDKAATPAHVPFPDHLIDPALLNLSATPPPLPPATPLPPQSRSSSPIPWSPSPQKKRPSPVKRSPLKENRVPPSSTQKVKVKSENKNDTVLSAALLRARENVKKTPAKRTLEDTLVSLHEATVKQAAKRAATQDDLAKRRLMIEEKGQVLEMFRAGMYSQEAAMEEIAKIESQYTFTQPSPAKRRRPRDILADQPNKNPSLNL</sequence>
<accession>A0AAW0C7A4</accession>
<keyword evidence="3" id="KW-1185">Reference proteome</keyword>
<feature type="region of interest" description="Disordered" evidence="1">
    <location>
        <begin position="210"/>
        <end position="275"/>
    </location>
</feature>
<evidence type="ECO:0000313" key="3">
    <source>
        <dbReference type="Proteomes" id="UP001362999"/>
    </source>
</evidence>
<name>A0AAW0C7A4_9AGAR</name>
<dbReference type="AlphaFoldDB" id="A0AAW0C7A4"/>
<dbReference type="Proteomes" id="UP001362999">
    <property type="component" value="Unassembled WGS sequence"/>
</dbReference>
<dbReference type="EMBL" id="JAWWNJ010000021">
    <property type="protein sequence ID" value="KAK7034367.1"/>
    <property type="molecule type" value="Genomic_DNA"/>
</dbReference>
<comment type="caution">
    <text evidence="2">The sequence shown here is derived from an EMBL/GenBank/DDBJ whole genome shotgun (WGS) entry which is preliminary data.</text>
</comment>
<reference evidence="2 3" key="1">
    <citation type="journal article" date="2024" name="J Genomics">
        <title>Draft genome sequencing and assembly of Favolaschia claudopus CIRM-BRFM 2984 isolated from oak limbs.</title>
        <authorList>
            <person name="Navarro D."/>
            <person name="Drula E."/>
            <person name="Chaduli D."/>
            <person name="Cazenave R."/>
            <person name="Ahrendt S."/>
            <person name="Wang J."/>
            <person name="Lipzen A."/>
            <person name="Daum C."/>
            <person name="Barry K."/>
            <person name="Grigoriev I.V."/>
            <person name="Favel A."/>
            <person name="Rosso M.N."/>
            <person name="Martin F."/>
        </authorList>
    </citation>
    <scope>NUCLEOTIDE SEQUENCE [LARGE SCALE GENOMIC DNA]</scope>
    <source>
        <strain evidence="2 3">CIRM-BRFM 2984</strain>
    </source>
</reference>
<evidence type="ECO:0000313" key="2">
    <source>
        <dbReference type="EMBL" id="KAK7034367.1"/>
    </source>
</evidence>
<evidence type="ECO:0000256" key="1">
    <source>
        <dbReference type="SAM" id="MobiDB-lite"/>
    </source>
</evidence>
<organism evidence="2 3">
    <name type="scientific">Favolaschia claudopus</name>
    <dbReference type="NCBI Taxonomy" id="2862362"/>
    <lineage>
        <taxon>Eukaryota</taxon>
        <taxon>Fungi</taxon>
        <taxon>Dikarya</taxon>
        <taxon>Basidiomycota</taxon>
        <taxon>Agaricomycotina</taxon>
        <taxon>Agaricomycetes</taxon>
        <taxon>Agaricomycetidae</taxon>
        <taxon>Agaricales</taxon>
        <taxon>Marasmiineae</taxon>
        <taxon>Mycenaceae</taxon>
        <taxon>Favolaschia</taxon>
    </lineage>
</organism>
<proteinExistence type="predicted"/>
<gene>
    <name evidence="2" type="ORF">R3P38DRAFT_3185209</name>
</gene>